<reference evidence="1 2" key="1">
    <citation type="submission" date="2018-03" db="EMBL/GenBank/DDBJ databases">
        <title>Genomic Encyclopedia of Archaeal and Bacterial Type Strains, Phase II (KMG-II): from individual species to whole genera.</title>
        <authorList>
            <person name="Goeker M."/>
        </authorList>
    </citation>
    <scope>NUCLEOTIDE SEQUENCE [LARGE SCALE GENOMIC DNA]</scope>
    <source>
        <strain evidence="1 2">DSM 100212</strain>
    </source>
</reference>
<dbReference type="Pfam" id="PF08798">
    <property type="entry name" value="CRISPR_assoc"/>
    <property type="match status" value="1"/>
</dbReference>
<dbReference type="Gene3D" id="3.30.70.1200">
    <property type="entry name" value="Crispr-associated protein, domain 1"/>
    <property type="match status" value="1"/>
</dbReference>
<proteinExistence type="predicted"/>
<comment type="caution">
    <text evidence="1">The sequence shown here is derived from an EMBL/GenBank/DDBJ whole genome shotgun (WGS) entry which is preliminary data.</text>
</comment>
<evidence type="ECO:0000313" key="2">
    <source>
        <dbReference type="Proteomes" id="UP000238392"/>
    </source>
</evidence>
<organism evidence="1 2">
    <name type="scientific">Donghicola tyrosinivorans</name>
    <dbReference type="NCBI Taxonomy" id="1652492"/>
    <lineage>
        <taxon>Bacteria</taxon>
        <taxon>Pseudomonadati</taxon>
        <taxon>Pseudomonadota</taxon>
        <taxon>Alphaproteobacteria</taxon>
        <taxon>Rhodobacterales</taxon>
        <taxon>Roseobacteraceae</taxon>
        <taxon>Donghicola</taxon>
    </lineage>
</organism>
<name>A0A2T0WD23_9RHOB</name>
<dbReference type="AlphaFoldDB" id="A0A2T0WD23"/>
<dbReference type="SUPFAM" id="SSF117987">
    <property type="entry name" value="CRISPR-associated protein"/>
    <property type="match status" value="2"/>
</dbReference>
<protein>
    <submittedName>
        <fullName evidence="1">CRISPR system Cascade subunit CasE</fullName>
    </submittedName>
</protein>
<dbReference type="RefSeq" id="WP_106268296.1">
    <property type="nucleotide sequence ID" value="NZ_PVTQ01000022.1"/>
</dbReference>
<dbReference type="CDD" id="cd09727">
    <property type="entry name" value="Cas6_I-E"/>
    <property type="match status" value="1"/>
</dbReference>
<dbReference type="Proteomes" id="UP000238392">
    <property type="component" value="Unassembled WGS sequence"/>
</dbReference>
<evidence type="ECO:0000313" key="1">
    <source>
        <dbReference type="EMBL" id="PRY84607.1"/>
    </source>
</evidence>
<sequence length="220" mass="24371">MYLTKASLSRAPSVKALDKLLMPSEAGNRTDAHHRLLWTLFADREDRARDFLWREEGKGSFLILSERPPAPSELFASVDSKPFDPDLGQGDRLRFALRANATRSKDKKRVDVVMDALYALPAAERAERRMDVATSEGYAWMQRQGAQHGFSVLACVASDYSVHALPAYRGPRDKQPQFGILDLEGELQITDPAAFVSAVGKGFGRAKAFGCGLMLLRRAS</sequence>
<dbReference type="Gene3D" id="3.30.70.1210">
    <property type="entry name" value="Crispr-associated protein, domain 2"/>
    <property type="match status" value="1"/>
</dbReference>
<gene>
    <name evidence="1" type="ORF">CLV74_12225</name>
</gene>
<dbReference type="EMBL" id="PVTQ01000022">
    <property type="protein sequence ID" value="PRY84607.1"/>
    <property type="molecule type" value="Genomic_DNA"/>
</dbReference>
<dbReference type="InterPro" id="IPR010179">
    <property type="entry name" value="CRISPR-assoc_prot_Cse3"/>
</dbReference>
<accession>A0A2T0WD23</accession>
<dbReference type="SMART" id="SM01101">
    <property type="entry name" value="CRISPR_assoc"/>
    <property type="match status" value="1"/>
</dbReference>
<dbReference type="OrthoDB" id="9795689at2"/>
<keyword evidence="2" id="KW-1185">Reference proteome</keyword>
<dbReference type="NCBIfam" id="TIGR01907">
    <property type="entry name" value="casE_Cse3"/>
    <property type="match status" value="1"/>
</dbReference>